<keyword evidence="2" id="KW-0547">Nucleotide-binding</keyword>
<dbReference type="InterPro" id="IPR013815">
    <property type="entry name" value="ATP_grasp_subdomain_1"/>
</dbReference>
<dbReference type="Pfam" id="PF13607">
    <property type="entry name" value="Succ_CoA_lig"/>
    <property type="match status" value="1"/>
</dbReference>
<dbReference type="Gene3D" id="3.40.50.261">
    <property type="entry name" value="Succinyl-CoA synthetase domains"/>
    <property type="match status" value="2"/>
</dbReference>
<dbReference type="EMBL" id="SGWZ01000003">
    <property type="protein sequence ID" value="RZS69729.1"/>
    <property type="molecule type" value="Genomic_DNA"/>
</dbReference>
<dbReference type="GO" id="GO:0046872">
    <property type="term" value="F:metal ion binding"/>
    <property type="evidence" value="ECO:0007669"/>
    <property type="project" value="InterPro"/>
</dbReference>
<dbReference type="SUPFAM" id="SSF51735">
    <property type="entry name" value="NAD(P)-binding Rossmann-fold domains"/>
    <property type="match status" value="1"/>
</dbReference>
<comment type="similarity">
    <text evidence="1">In the N-terminal section; belongs to the acetate CoA ligase alpha subunit family.</text>
</comment>
<dbReference type="PANTHER" id="PTHR42793">
    <property type="entry name" value="COA BINDING DOMAIN CONTAINING PROTEIN"/>
    <property type="match status" value="1"/>
</dbReference>
<evidence type="ECO:0000259" key="3">
    <source>
        <dbReference type="PROSITE" id="PS50975"/>
    </source>
</evidence>
<dbReference type="SUPFAM" id="SSF56059">
    <property type="entry name" value="Glutathione synthetase ATP-binding domain-like"/>
    <property type="match status" value="1"/>
</dbReference>
<dbReference type="InterPro" id="IPR011761">
    <property type="entry name" value="ATP-grasp"/>
</dbReference>
<dbReference type="AlphaFoldDB" id="A0A4Q7MSE4"/>
<evidence type="ECO:0000313" key="5">
    <source>
        <dbReference type="Proteomes" id="UP000292039"/>
    </source>
</evidence>
<dbReference type="Pfam" id="PF13549">
    <property type="entry name" value="ATP-grasp_5"/>
    <property type="match status" value="1"/>
</dbReference>
<dbReference type="RefSeq" id="WP_130487288.1">
    <property type="nucleotide sequence ID" value="NZ_CBCSEB010000021.1"/>
</dbReference>
<proteinExistence type="inferred from homology"/>
<dbReference type="PROSITE" id="PS50975">
    <property type="entry name" value="ATP_GRASP"/>
    <property type="match status" value="1"/>
</dbReference>
<dbReference type="PANTHER" id="PTHR42793:SF4">
    <property type="entry name" value="BLL6376 PROTEIN"/>
    <property type="match status" value="1"/>
</dbReference>
<keyword evidence="2" id="KW-0067">ATP-binding</keyword>
<dbReference type="Gene3D" id="3.30.470.20">
    <property type="entry name" value="ATP-grasp fold, B domain"/>
    <property type="match status" value="1"/>
</dbReference>
<gene>
    <name evidence="4" type="ORF">EV679_2336</name>
</gene>
<dbReference type="InterPro" id="IPR036291">
    <property type="entry name" value="NAD(P)-bd_dom_sf"/>
</dbReference>
<dbReference type="FunFam" id="3.30.1490.20:FF:000020">
    <property type="entry name" value="Protein lysine acetyltransferase"/>
    <property type="match status" value="1"/>
</dbReference>
<dbReference type="GO" id="GO:0005524">
    <property type="term" value="F:ATP binding"/>
    <property type="evidence" value="ECO:0007669"/>
    <property type="project" value="UniProtKB-UniRule"/>
</dbReference>
<organism evidence="4 5">
    <name type="scientific">Kerstersia gyiorum</name>
    <dbReference type="NCBI Taxonomy" id="206506"/>
    <lineage>
        <taxon>Bacteria</taxon>
        <taxon>Pseudomonadati</taxon>
        <taxon>Pseudomonadota</taxon>
        <taxon>Betaproteobacteria</taxon>
        <taxon>Burkholderiales</taxon>
        <taxon>Alcaligenaceae</taxon>
        <taxon>Kerstersia</taxon>
    </lineage>
</organism>
<evidence type="ECO:0000256" key="1">
    <source>
        <dbReference type="ARBA" id="ARBA00060888"/>
    </source>
</evidence>
<dbReference type="InterPro" id="IPR016102">
    <property type="entry name" value="Succinyl-CoA_synth-like"/>
</dbReference>
<evidence type="ECO:0000313" key="4">
    <source>
        <dbReference type="EMBL" id="RZS69729.1"/>
    </source>
</evidence>
<dbReference type="Pfam" id="PF13380">
    <property type="entry name" value="CoA_binding_2"/>
    <property type="match status" value="1"/>
</dbReference>
<dbReference type="Proteomes" id="UP000292039">
    <property type="component" value="Unassembled WGS sequence"/>
</dbReference>
<dbReference type="SMART" id="SM00881">
    <property type="entry name" value="CoA_binding"/>
    <property type="match status" value="1"/>
</dbReference>
<dbReference type="Gene3D" id="3.30.1490.20">
    <property type="entry name" value="ATP-grasp fold, A domain"/>
    <property type="match status" value="1"/>
</dbReference>
<name>A0A4Q7MSE4_9BURK</name>
<dbReference type="Gene3D" id="3.40.50.720">
    <property type="entry name" value="NAD(P)-binding Rossmann-like Domain"/>
    <property type="match status" value="1"/>
</dbReference>
<protein>
    <submittedName>
        <fullName evidence="4">Acyl-CoA synthetase (NDP forming)</fullName>
    </submittedName>
</protein>
<evidence type="ECO:0000256" key="2">
    <source>
        <dbReference type="PROSITE-ProRule" id="PRU00409"/>
    </source>
</evidence>
<feature type="domain" description="ATP-grasp" evidence="3">
    <location>
        <begin position="550"/>
        <end position="601"/>
    </location>
</feature>
<dbReference type="InterPro" id="IPR003781">
    <property type="entry name" value="CoA-bd"/>
</dbReference>
<reference evidence="4 5" key="1">
    <citation type="submission" date="2019-02" db="EMBL/GenBank/DDBJ databases">
        <title>Genomic Encyclopedia of Type Strains, Phase IV (KMG-IV): sequencing the most valuable type-strain genomes for metagenomic binning, comparative biology and taxonomic classification.</title>
        <authorList>
            <person name="Goeker M."/>
        </authorList>
    </citation>
    <scope>NUCLEOTIDE SEQUENCE [LARGE SCALE GENOMIC DNA]</scope>
    <source>
        <strain evidence="4 5">DSM 16618</strain>
    </source>
</reference>
<sequence>MKPTPDAAHFTPPAAPDIRPFFRPASVAIIGMSSKPGSAGQVVLANLINGGYQGPIHLVGRSGGTLGERPVLTDISQLPDGIELAILMLPSEAVRDAVQACVAKGIRGAVCFASGFAEMGEAGRQQQQEIAAIARAGGLALLGPNTVGYFNYADAFYVMMVPLVLPPRLNPEDGPAIAIVAQSGGVGAHIAASLLARGVPLSYMMTTGNEAQTGLAEMVRFYAADPYTGAIVIYAEQIRSAADFLDAARAARTQGKPVIMLHPGRSEQSQAAAQSHTGALAGNHAAMRLMARHAGVLVVDTLEEVIDVGQLMLRYPTPPTGGLGLVTASGAICGLAQDYVDTLGLAMPPLSPAQAETLRGHLPAFLPSRNPLDIGTLSAYQPSILETGVAALLADPGIGSLLASMPMPEPAASVEWLNYFLAGAADSGKPAIYVMQNEDTPPAADFIALARKHRAVIMRSPERALRALACVTRFGLEQSTAQSTAQAAAQTATQTAAQTAKQPAMNTPGAMAAPAATATAIITSRAHASSAPPEPWPAMAPGAQAEWLGKQVLRTLSIATPPGDLARSLEDALHIAAGIGYPVALKAQAAHLTHKSDAGGVLLNIADADALRAAWQTLQDNIRRAAPDVELDGALVEKMGARGLELVVGASRDPQWGPILMVGLGGIWVEALGDVQLLPPDLPQDAIISKLLALKGHQLLRGFRGQPAVDLPAVAKAVAQIGHLMLTRPEIAEIDINPLVAYPEGQGVMALDALLVTR</sequence>
<dbReference type="InterPro" id="IPR032875">
    <property type="entry name" value="Succ_CoA_lig_flav_dom"/>
</dbReference>
<comment type="caution">
    <text evidence="4">The sequence shown here is derived from an EMBL/GenBank/DDBJ whole genome shotgun (WGS) entry which is preliminary data.</text>
</comment>
<accession>A0A4Q7MSE4</accession>
<dbReference type="SUPFAM" id="SSF52210">
    <property type="entry name" value="Succinyl-CoA synthetase domains"/>
    <property type="match status" value="2"/>
</dbReference>